<dbReference type="EMBL" id="CACVKT020003965">
    <property type="protein sequence ID" value="CAC5387101.1"/>
    <property type="molecule type" value="Genomic_DNA"/>
</dbReference>
<dbReference type="Proteomes" id="UP000507470">
    <property type="component" value="Unassembled WGS sequence"/>
</dbReference>
<keyword evidence="2" id="KW-1185">Reference proteome</keyword>
<reference evidence="1 2" key="1">
    <citation type="submission" date="2020-06" db="EMBL/GenBank/DDBJ databases">
        <authorList>
            <person name="Li R."/>
            <person name="Bekaert M."/>
        </authorList>
    </citation>
    <scope>NUCLEOTIDE SEQUENCE [LARGE SCALE GENOMIC DNA]</scope>
    <source>
        <strain evidence="2">wild</strain>
    </source>
</reference>
<dbReference type="AlphaFoldDB" id="A0A6J8BV35"/>
<evidence type="ECO:0000313" key="1">
    <source>
        <dbReference type="EMBL" id="CAC5387101.1"/>
    </source>
</evidence>
<accession>A0A6J8BV35</accession>
<evidence type="ECO:0000313" key="2">
    <source>
        <dbReference type="Proteomes" id="UP000507470"/>
    </source>
</evidence>
<proteinExistence type="predicted"/>
<dbReference type="Gene3D" id="3.30.70.1820">
    <property type="entry name" value="L1 transposable element, RRM domain"/>
    <property type="match status" value="1"/>
</dbReference>
<sequence>MAMATKEDFADLKKIMMGIDTKVTNFSSRLDSVEKNLTELISDVNSEVGQVKSDLSITNTDVKLLREDHNELERGVGHLESQFNCLETEKLEALKIDIDKKLASLKECQVLLKKHDRKYNILIYGIEQKQNEIIWEVIDNLFVKDLGIEKFNADSFPIANAHRIPAKAPVVGTTRPDAIIVRFMHYADKQCIMAQAYKVANKKIRIVDDLPVIMKEARNDLAKIAYNIRTKEKLQTRIRARGVHLVLETRLNARDVWNVQTLLTEIRGKSIPYASFRKKQKDKKERILSEDIKKLEVQILSEEIFTENEKKKTDLKVLRQEKMRGSYIRSKMQWIEEREKPSNFFLNLETKHFIDKTIPKLVNEKGDTVSEQDKILKEANNYYKRLYTKTESLNNVNLNCEIPYTDIKN</sequence>
<organism evidence="1 2">
    <name type="scientific">Mytilus coruscus</name>
    <name type="common">Sea mussel</name>
    <dbReference type="NCBI Taxonomy" id="42192"/>
    <lineage>
        <taxon>Eukaryota</taxon>
        <taxon>Metazoa</taxon>
        <taxon>Spiralia</taxon>
        <taxon>Lophotrochozoa</taxon>
        <taxon>Mollusca</taxon>
        <taxon>Bivalvia</taxon>
        <taxon>Autobranchia</taxon>
        <taxon>Pteriomorphia</taxon>
        <taxon>Mytilida</taxon>
        <taxon>Mytiloidea</taxon>
        <taxon>Mytilidae</taxon>
        <taxon>Mytilinae</taxon>
        <taxon>Mytilus</taxon>
    </lineage>
</organism>
<gene>
    <name evidence="1" type="ORF">MCOR_22472</name>
</gene>
<name>A0A6J8BV35_MYTCO</name>
<protein>
    <submittedName>
        <fullName evidence="1">Uncharacterized protein</fullName>
    </submittedName>
</protein>